<feature type="compositionally biased region" description="Basic and acidic residues" evidence="1">
    <location>
        <begin position="102"/>
        <end position="123"/>
    </location>
</feature>
<name>A0A329QQU5_9ACTN</name>
<proteinExistence type="predicted"/>
<feature type="transmembrane region" description="Helical" evidence="2">
    <location>
        <begin position="328"/>
        <end position="347"/>
    </location>
</feature>
<feature type="region of interest" description="Disordered" evidence="1">
    <location>
        <begin position="461"/>
        <end position="488"/>
    </location>
</feature>
<dbReference type="EMBL" id="QMIG01000007">
    <property type="protein sequence ID" value="RAW14745.1"/>
    <property type="molecule type" value="Genomic_DNA"/>
</dbReference>
<keyword evidence="4" id="KW-1185">Reference proteome</keyword>
<reference evidence="3 4" key="1">
    <citation type="submission" date="2018-06" db="EMBL/GenBank/DDBJ databases">
        <title>Phytoactinopolyspora halophila sp. nov., a novel halophilic actinomycete isolated from a saline soil in China.</title>
        <authorList>
            <person name="Tang S.-K."/>
        </authorList>
    </citation>
    <scope>NUCLEOTIDE SEQUENCE [LARGE SCALE GENOMIC DNA]</scope>
    <source>
        <strain evidence="3 4">YIM 96934</strain>
    </source>
</reference>
<feature type="compositionally biased region" description="Basic and acidic residues" evidence="1">
    <location>
        <begin position="461"/>
        <end position="473"/>
    </location>
</feature>
<dbReference type="RefSeq" id="WP_112258105.1">
    <property type="nucleotide sequence ID" value="NZ_QMIG01000007.1"/>
</dbReference>
<evidence type="ECO:0000256" key="1">
    <source>
        <dbReference type="SAM" id="MobiDB-lite"/>
    </source>
</evidence>
<evidence type="ECO:0000313" key="3">
    <source>
        <dbReference type="EMBL" id="RAW14745.1"/>
    </source>
</evidence>
<accession>A0A329QQU5</accession>
<dbReference type="Proteomes" id="UP000250462">
    <property type="component" value="Unassembled WGS sequence"/>
</dbReference>
<sequence length="488" mass="52428">MNNGPDETGENVFATHADRHYREIYRAAWRTVAVSSAVVIALGLLNAWIDFLDTIGGDTDRPQLIVSLSVGDGFSVLGVLSAVVIALVVEVDRSSAAVRSLSARDDAGGEDGIRDERDADRPGTDQPSTSEPDTDQPDTSESGTGEAGTDEPSTSEPDTDQPDTSESGTGEAGTDEPSTGEPDVHAAELSEYTVRLTIARTASGIVGYLATICGLLVLFTDSPDALNVPSFFVVASAILVFLFTLKISLTALSSEDVLRTLDVRARAWRRQRVRDRLQALRADPGHSPGRADLWKHVLAELWLPGESQLRAVTRRLLLTAARRRSVEILVLSLLPLAMAVALTAWISGYWPGVLGLGVAWFGFMWWIIVKISRDAYFGYRAGPSLELLFAGLIGSSLSALAGINLATGASSWGTFLTGILVAVTLIGYMAATLGWLLLSTVGAFGEHRMTRRLVGALEKRLGEDESRDRERSGRGRRRRAGNPDPGMP</sequence>
<feature type="transmembrane region" description="Helical" evidence="2">
    <location>
        <begin position="64"/>
        <end position="89"/>
    </location>
</feature>
<feature type="transmembrane region" description="Helical" evidence="2">
    <location>
        <begin position="198"/>
        <end position="219"/>
    </location>
</feature>
<evidence type="ECO:0000313" key="4">
    <source>
        <dbReference type="Proteomes" id="UP000250462"/>
    </source>
</evidence>
<organism evidence="3 4">
    <name type="scientific">Phytoactinopolyspora halophila</name>
    <dbReference type="NCBI Taxonomy" id="1981511"/>
    <lineage>
        <taxon>Bacteria</taxon>
        <taxon>Bacillati</taxon>
        <taxon>Actinomycetota</taxon>
        <taxon>Actinomycetes</taxon>
        <taxon>Jiangellales</taxon>
        <taxon>Jiangellaceae</taxon>
        <taxon>Phytoactinopolyspora</taxon>
    </lineage>
</organism>
<feature type="transmembrane region" description="Helical" evidence="2">
    <location>
        <begin position="384"/>
        <end position="403"/>
    </location>
</feature>
<keyword evidence="2" id="KW-0472">Membrane</keyword>
<feature type="transmembrane region" description="Helical" evidence="2">
    <location>
        <begin position="353"/>
        <end position="372"/>
    </location>
</feature>
<feature type="transmembrane region" description="Helical" evidence="2">
    <location>
        <begin position="231"/>
        <end position="252"/>
    </location>
</feature>
<feature type="region of interest" description="Disordered" evidence="1">
    <location>
        <begin position="98"/>
        <end position="183"/>
    </location>
</feature>
<dbReference type="AlphaFoldDB" id="A0A329QQU5"/>
<evidence type="ECO:0000256" key="2">
    <source>
        <dbReference type="SAM" id="Phobius"/>
    </source>
</evidence>
<feature type="transmembrane region" description="Helical" evidence="2">
    <location>
        <begin position="27"/>
        <end position="49"/>
    </location>
</feature>
<feature type="transmembrane region" description="Helical" evidence="2">
    <location>
        <begin position="415"/>
        <end position="444"/>
    </location>
</feature>
<keyword evidence="2" id="KW-1133">Transmembrane helix</keyword>
<comment type="caution">
    <text evidence="3">The sequence shown here is derived from an EMBL/GenBank/DDBJ whole genome shotgun (WGS) entry which is preliminary data.</text>
</comment>
<protein>
    <submittedName>
        <fullName evidence="3">Uncharacterized protein</fullName>
    </submittedName>
</protein>
<keyword evidence="2" id="KW-0812">Transmembrane</keyword>
<gene>
    <name evidence="3" type="ORF">DPM12_09585</name>
</gene>